<organism evidence="2">
    <name type="scientific">Mustela putorius furo</name>
    <name type="common">European domestic ferret</name>
    <name type="synonym">Mustela furo</name>
    <dbReference type="NCBI Taxonomy" id="9669"/>
    <lineage>
        <taxon>Eukaryota</taxon>
        <taxon>Metazoa</taxon>
        <taxon>Chordata</taxon>
        <taxon>Craniata</taxon>
        <taxon>Vertebrata</taxon>
        <taxon>Euteleostomi</taxon>
        <taxon>Mammalia</taxon>
        <taxon>Eutheria</taxon>
        <taxon>Laurasiatheria</taxon>
        <taxon>Carnivora</taxon>
        <taxon>Caniformia</taxon>
        <taxon>Musteloidea</taxon>
        <taxon>Mustelidae</taxon>
        <taxon>Mustelinae</taxon>
        <taxon>Mustela</taxon>
    </lineage>
</organism>
<feature type="compositionally biased region" description="Polar residues" evidence="1">
    <location>
        <begin position="71"/>
        <end position="81"/>
    </location>
</feature>
<proteinExistence type="predicted"/>
<protein>
    <submittedName>
        <fullName evidence="2">Uncharacterized protein</fullName>
    </submittedName>
</protein>
<accession>M3YJI1</accession>
<dbReference type="HOGENOM" id="CLU_2580059_0_0_1"/>
<evidence type="ECO:0000313" key="2">
    <source>
        <dbReference type="Ensembl" id="ENSMPUP00000011488.1"/>
    </source>
</evidence>
<dbReference type="InParanoid" id="M3YJI1"/>
<dbReference type="AlphaFoldDB" id="M3YJI1"/>
<sequence>MSWGQMQRTDPGRGEAGDQGVMPSVPLQPSHLGPVGRPGTPPLCVLACTTRGCTGERSQVQPGPPAGPSGDQAQPRRQSGP</sequence>
<evidence type="ECO:0000256" key="1">
    <source>
        <dbReference type="SAM" id="MobiDB-lite"/>
    </source>
</evidence>
<name>M3YJI1_MUSPF</name>
<dbReference type="EMBL" id="AEYP01042288">
    <property type="status" value="NOT_ANNOTATED_CDS"/>
    <property type="molecule type" value="Genomic_DNA"/>
</dbReference>
<reference evidence="2" key="1">
    <citation type="submission" date="2024-06" db="UniProtKB">
        <authorList>
            <consortium name="Ensembl"/>
        </authorList>
    </citation>
    <scope>IDENTIFICATION</scope>
</reference>
<feature type="region of interest" description="Disordered" evidence="1">
    <location>
        <begin position="1"/>
        <end position="81"/>
    </location>
</feature>
<dbReference type="Ensembl" id="ENSMPUT00000011677.1">
    <property type="protein sequence ID" value="ENSMPUP00000011488.1"/>
    <property type="gene ID" value="ENSMPUG00000011579.1"/>
</dbReference>